<evidence type="ECO:0000313" key="2">
    <source>
        <dbReference type="Proteomes" id="UP000188276"/>
    </source>
</evidence>
<organism evidence="1 2">
    <name type="scientific">Vibrio ruber (strain DSM 16370 / JCM 11486 / BCRC 17186 / CECT 7878 / LMG 23124 / VR1)</name>
    <dbReference type="NCBI Taxonomy" id="1123498"/>
    <lineage>
        <taxon>Bacteria</taxon>
        <taxon>Pseudomonadati</taxon>
        <taxon>Pseudomonadota</taxon>
        <taxon>Gammaproteobacteria</taxon>
        <taxon>Vibrionales</taxon>
        <taxon>Vibrionaceae</taxon>
        <taxon>Vibrio</taxon>
    </lineage>
</organism>
<name>A0A1R4LBE1_VIBR1</name>
<reference evidence="2" key="1">
    <citation type="submission" date="2017-02" db="EMBL/GenBank/DDBJ databases">
        <authorList>
            <person name="Rodrigo-Torres L."/>
            <person name="Arahal R.D."/>
            <person name="Lucena T."/>
        </authorList>
    </citation>
    <scope>NUCLEOTIDE SEQUENCE [LARGE SCALE GENOMIC DNA]</scope>
    <source>
        <strain evidence="2">CECT 7878</strain>
    </source>
</reference>
<dbReference type="EMBL" id="FULE01000008">
    <property type="protein sequence ID" value="SJN53584.1"/>
    <property type="molecule type" value="Genomic_DNA"/>
</dbReference>
<dbReference type="Proteomes" id="UP000188276">
    <property type="component" value="Unassembled WGS sequence"/>
</dbReference>
<dbReference type="RefSeq" id="WP_162841936.1">
    <property type="nucleotide sequence ID" value="NZ_FULE01000008.1"/>
</dbReference>
<dbReference type="STRING" id="1123498.VR7878_00393"/>
<gene>
    <name evidence="1" type="ORF">VR7878_00393</name>
</gene>
<dbReference type="AlphaFoldDB" id="A0A1R4LBE1"/>
<sequence length="54" mass="6368">MIGTKREKVKSTPFSDFIRHASSSEKRKLFDKVVRETIKEQQEMIAKADQRVCR</sequence>
<evidence type="ECO:0000313" key="1">
    <source>
        <dbReference type="EMBL" id="SJN53584.1"/>
    </source>
</evidence>
<proteinExistence type="predicted"/>
<keyword evidence="2" id="KW-1185">Reference proteome</keyword>
<protein>
    <submittedName>
        <fullName evidence="1">Uncharacterized protein</fullName>
    </submittedName>
</protein>
<accession>A0A1R4LBE1</accession>